<dbReference type="Gene3D" id="3.90.850.10">
    <property type="entry name" value="Fumarylacetoacetase-like, C-terminal domain"/>
    <property type="match status" value="1"/>
</dbReference>
<gene>
    <name evidence="1" type="primary">araD1</name>
    <name evidence="1" type="ORF">U1T56_19300</name>
</gene>
<dbReference type="InterPro" id="IPR009645">
    <property type="entry name" value="GguC"/>
</dbReference>
<dbReference type="Proteomes" id="UP001375743">
    <property type="component" value="Unassembled WGS sequence"/>
</dbReference>
<dbReference type="EMBL" id="JBBLZC010000024">
    <property type="protein sequence ID" value="MEK0085303.1"/>
    <property type="molecule type" value="Genomic_DNA"/>
</dbReference>
<dbReference type="NCBIfam" id="NF040903">
    <property type="entry name" value="GguC"/>
    <property type="match status" value="1"/>
</dbReference>
<evidence type="ECO:0000313" key="2">
    <source>
        <dbReference type="Proteomes" id="UP001375743"/>
    </source>
</evidence>
<reference evidence="1 2" key="1">
    <citation type="submission" date="2024-01" db="EMBL/GenBank/DDBJ databases">
        <title>Multi-omics insights into the function and evolution of sodium benzoate biodegradation pathways in Benzoatithermus flavus gen. nov., sp. nov. from hot spring.</title>
        <authorList>
            <person name="Hu C.-J."/>
            <person name="Li W.-J."/>
        </authorList>
    </citation>
    <scope>NUCLEOTIDE SEQUENCE [LARGE SCALE GENOMIC DNA]</scope>
    <source>
        <strain evidence="1 2">SYSU G07066</strain>
    </source>
</reference>
<name>A0ABU8XVS5_9PROT</name>
<dbReference type="SUPFAM" id="SSF56529">
    <property type="entry name" value="FAH"/>
    <property type="match status" value="1"/>
</dbReference>
<organism evidence="1 2">
    <name type="scientific">Benzoatithermus flavus</name>
    <dbReference type="NCBI Taxonomy" id="3108223"/>
    <lineage>
        <taxon>Bacteria</taxon>
        <taxon>Pseudomonadati</taxon>
        <taxon>Pseudomonadota</taxon>
        <taxon>Alphaproteobacteria</taxon>
        <taxon>Geminicoccales</taxon>
        <taxon>Geminicoccaceae</taxon>
        <taxon>Benzoatithermus</taxon>
    </lineage>
</organism>
<dbReference type="PIRSF" id="PIRSF033905">
    <property type="entry name" value="UCP033905"/>
    <property type="match status" value="1"/>
</dbReference>
<keyword evidence="2" id="KW-1185">Reference proteome</keyword>
<protein>
    <submittedName>
        <fullName evidence="1">AraD1 family protein</fullName>
    </submittedName>
</protein>
<comment type="caution">
    <text evidence="1">The sequence shown here is derived from an EMBL/GenBank/DDBJ whole genome shotgun (WGS) entry which is preliminary data.</text>
</comment>
<evidence type="ECO:0000313" key="1">
    <source>
        <dbReference type="EMBL" id="MEK0085303.1"/>
    </source>
</evidence>
<accession>A0ABU8XVS5</accession>
<proteinExistence type="predicted"/>
<dbReference type="InterPro" id="IPR036663">
    <property type="entry name" value="Fumarylacetoacetase_C_sf"/>
</dbReference>
<sequence>MQRSPYRPASEGTPMTLRLVQFLTQDGARRVGVAAEDARTLTLLPGVERVYDLAMAVLAEGGASLEAAVRARMSGGESVDYEAVVQEKRLLPPLDHPEPSRCHITGTGLTHLGSADTRDKMHKSTTAAEEATLTDSMRMFRWGLEGGRPAAGAVGAQPEWFYKGNGHFVVPPEQPLVSPAFAEDAGEEPELAGLYVIAPDGTPVRIGFALGNEFSDHVTERKNYLLLAHSKLRQSSFGPELRLGPAPADIRGTSRIRRDGQIVWEKPFLTGEANMSHSLANLEHHHFKYAEHRIPGDVHVHYFGTATLSFADGMRTRAGDVFEIEAPEFGRPLRNPLRVAENGAGLVRVRAL</sequence>